<evidence type="ECO:0000313" key="4">
    <source>
        <dbReference type="Proteomes" id="UP000049855"/>
    </source>
</evidence>
<gene>
    <name evidence="3" type="ORF">SpAn4DRAFT_4076</name>
</gene>
<evidence type="ECO:0000259" key="2">
    <source>
        <dbReference type="Pfam" id="PF13477"/>
    </source>
</evidence>
<dbReference type="PANTHER" id="PTHR12526">
    <property type="entry name" value="GLYCOSYLTRANSFERASE"/>
    <property type="match status" value="1"/>
</dbReference>
<proteinExistence type="predicted"/>
<feature type="domain" description="Glycosyl transferase family 1" evidence="1">
    <location>
        <begin position="195"/>
        <end position="362"/>
    </location>
</feature>
<dbReference type="SUPFAM" id="SSF53756">
    <property type="entry name" value="UDP-Glycosyltransferase/glycogen phosphorylase"/>
    <property type="match status" value="1"/>
</dbReference>
<keyword evidence="3" id="KW-0808">Transferase</keyword>
<dbReference type="InterPro" id="IPR028098">
    <property type="entry name" value="Glyco_trans_4-like_N"/>
</dbReference>
<sequence length="396" mass="43831">MNNLFEESRKPLLVLAVTSHISMDFFKGQIDFLQKAGFAIAVVCSPGWDNIDGVKYYPIAMEREISVFKDILSLCFLIKLFLKIKPTIVNAGTPKAGLLVSIAAFICKVPIKIYTCHGLRLETAVGWKRKLLVITEKISGFCADRIVCVSNSLRCKFIKLQLASEKKVTVIGAGSCNGIDLKKFIQTEQCRIRKENILVKKNVPKNAVFVGFVGRLTRDKGIYELAEAFEILKEKFPNLYLLLLGNFENGDSISEKTREKIVRDQRIIDLGFIANPVPYYQLMSLLILPTYREGFGNVLLEAGAIGIPVVASRVTGCVDVVVDGETGLLVPVGDSTALANAVAMLLTNTALAALMGQKARQRIEHLYKNEVVWENLDKFYKGLLHTKNGNSLASPV</sequence>
<dbReference type="GO" id="GO:0016757">
    <property type="term" value="F:glycosyltransferase activity"/>
    <property type="evidence" value="ECO:0007669"/>
    <property type="project" value="UniProtKB-KW"/>
</dbReference>
<dbReference type="AlphaFoldDB" id="A0A0U1L623"/>
<dbReference type="PANTHER" id="PTHR12526:SF630">
    <property type="entry name" value="GLYCOSYLTRANSFERASE"/>
    <property type="match status" value="1"/>
</dbReference>
<dbReference type="RefSeq" id="WP_021166545.1">
    <property type="nucleotide sequence ID" value="NZ_CTRP01000015.1"/>
</dbReference>
<dbReference type="EC" id="2.4.1.-" evidence="3"/>
<keyword evidence="4" id="KW-1185">Reference proteome</keyword>
<accession>A0A0U1L623</accession>
<evidence type="ECO:0000259" key="1">
    <source>
        <dbReference type="Pfam" id="PF00534"/>
    </source>
</evidence>
<dbReference type="Gene3D" id="3.40.50.2000">
    <property type="entry name" value="Glycogen Phosphorylase B"/>
    <property type="match status" value="2"/>
</dbReference>
<dbReference type="Proteomes" id="UP000049855">
    <property type="component" value="Unassembled WGS sequence"/>
</dbReference>
<feature type="domain" description="Glycosyltransferase subfamily 4-like N-terminal" evidence="2">
    <location>
        <begin position="25"/>
        <end position="121"/>
    </location>
</feature>
<protein>
    <submittedName>
        <fullName evidence="3">Alpha-1,3-N-acetylgalactosamine transferase PglA</fullName>
        <ecNumber evidence="3">2.4.1.-</ecNumber>
    </submittedName>
</protein>
<evidence type="ECO:0000313" key="3">
    <source>
        <dbReference type="EMBL" id="CQR74719.1"/>
    </source>
</evidence>
<dbReference type="Pfam" id="PF00534">
    <property type="entry name" value="Glycos_transf_1"/>
    <property type="match status" value="1"/>
</dbReference>
<dbReference type="CDD" id="cd03808">
    <property type="entry name" value="GT4_CapM-like"/>
    <property type="match status" value="1"/>
</dbReference>
<organism evidence="3 4">
    <name type="scientific">Sporomusa ovata</name>
    <dbReference type="NCBI Taxonomy" id="2378"/>
    <lineage>
        <taxon>Bacteria</taxon>
        <taxon>Bacillati</taxon>
        <taxon>Bacillota</taxon>
        <taxon>Negativicutes</taxon>
        <taxon>Selenomonadales</taxon>
        <taxon>Sporomusaceae</taxon>
        <taxon>Sporomusa</taxon>
    </lineage>
</organism>
<reference evidence="4" key="1">
    <citation type="submission" date="2015-03" db="EMBL/GenBank/DDBJ databases">
        <authorList>
            <person name="Nijsse Bart"/>
        </authorList>
    </citation>
    <scope>NUCLEOTIDE SEQUENCE [LARGE SCALE GENOMIC DNA]</scope>
</reference>
<dbReference type="InterPro" id="IPR001296">
    <property type="entry name" value="Glyco_trans_1"/>
</dbReference>
<keyword evidence="3" id="KW-0328">Glycosyltransferase</keyword>
<name>A0A0U1L623_9FIRM</name>
<dbReference type="Pfam" id="PF13477">
    <property type="entry name" value="Glyco_trans_4_2"/>
    <property type="match status" value="1"/>
</dbReference>
<dbReference type="EMBL" id="CTRP01000015">
    <property type="protein sequence ID" value="CQR74719.1"/>
    <property type="molecule type" value="Genomic_DNA"/>
</dbReference>